<dbReference type="OMA" id="CIYSHIR"/>
<dbReference type="Gene3D" id="6.10.250.3220">
    <property type="match status" value="1"/>
</dbReference>
<dbReference type="RefSeq" id="XP_001707692.1">
    <property type="nucleotide sequence ID" value="XM_001707640.1"/>
</dbReference>
<dbReference type="SUPFAM" id="SSF90229">
    <property type="entry name" value="CCCH zinc finger"/>
    <property type="match status" value="1"/>
</dbReference>
<dbReference type="InterPro" id="IPR000571">
    <property type="entry name" value="Znf_CCCH"/>
</dbReference>
<dbReference type="GO" id="GO:0046872">
    <property type="term" value="F:metal ion binding"/>
    <property type="evidence" value="ECO:0007669"/>
    <property type="project" value="InterPro"/>
</dbReference>
<evidence type="ECO:0000313" key="2">
    <source>
        <dbReference type="Proteomes" id="UP000001548"/>
    </source>
</evidence>
<evidence type="ECO:0000313" key="1">
    <source>
        <dbReference type="EMBL" id="KAE8304162.1"/>
    </source>
</evidence>
<keyword evidence="2" id="KW-1185">Reference proteome</keyword>
<reference evidence="1 2" key="1">
    <citation type="journal article" date="2007" name="Science">
        <title>Genomic minimalism in the early diverging intestinal parasite Giardia lamblia.</title>
        <authorList>
            <person name="Morrison H.G."/>
            <person name="McArthur A.G."/>
            <person name="Gillin F.D."/>
            <person name="Aley S.B."/>
            <person name="Adam R.D."/>
            <person name="Olsen G.J."/>
            <person name="Best A.A."/>
            <person name="Cande W.Z."/>
            <person name="Chen F."/>
            <person name="Cipriano M.J."/>
            <person name="Davids B.J."/>
            <person name="Dawson S.C."/>
            <person name="Elmendorf H.G."/>
            <person name="Hehl A.B."/>
            <person name="Holder M.E."/>
            <person name="Huse S.M."/>
            <person name="Kim U.U."/>
            <person name="Lasek-Nesselquist E."/>
            <person name="Manning G."/>
            <person name="Nigam A."/>
            <person name="Nixon J.E."/>
            <person name="Palm D."/>
            <person name="Passamaneck N.E."/>
            <person name="Prabhu A."/>
            <person name="Reich C.I."/>
            <person name="Reiner D.S."/>
            <person name="Samuelson J."/>
            <person name="Svard S.G."/>
            <person name="Sogin M.L."/>
        </authorList>
    </citation>
    <scope>NUCLEOTIDE SEQUENCE [LARGE SCALE GENOMIC DNA]</scope>
    <source>
        <strain evidence="1 2">WB C6</strain>
    </source>
</reference>
<dbReference type="SMART" id="SM00356">
    <property type="entry name" value="ZnF_C3H1"/>
    <property type="match status" value="1"/>
</dbReference>
<organism evidence="1 2">
    <name type="scientific">Giardia intestinalis (strain ATCC 50803 / WB clone C6)</name>
    <name type="common">Giardia lamblia</name>
    <dbReference type="NCBI Taxonomy" id="184922"/>
    <lineage>
        <taxon>Eukaryota</taxon>
        <taxon>Metamonada</taxon>
        <taxon>Diplomonadida</taxon>
        <taxon>Hexamitidae</taxon>
        <taxon>Giardiinae</taxon>
        <taxon>Giardia</taxon>
    </lineage>
</organism>
<dbReference type="VEuPathDB" id="GiardiaDB:GL50803_4078"/>
<dbReference type="InterPro" id="IPR036855">
    <property type="entry name" value="Znf_CCCH_sf"/>
</dbReference>
<dbReference type="GeneID" id="5700596"/>
<dbReference type="AlphaFoldDB" id="A8BD04"/>
<name>A8BD04_GIAIC</name>
<accession>A8BD04</accession>
<dbReference type="KEGG" id="gla:GL50803_004078"/>
<dbReference type="Proteomes" id="UP000001548">
    <property type="component" value="Unassembled WGS sequence"/>
</dbReference>
<dbReference type="EMBL" id="AACB03000002">
    <property type="protein sequence ID" value="KAE8304162.1"/>
    <property type="molecule type" value="Genomic_DNA"/>
</dbReference>
<protein>
    <submittedName>
        <fullName evidence="1">Zinc finger domain-containing protein</fullName>
    </submittedName>
</protein>
<sequence length="117" mass="12969">MDHRDPEEILAWAMNVTARLLPGTVVQRRSITREEADRKYESVGLSYDAQSYNPIGASADTALNGTTTFLAPSDPTEPPKAKRTKAVPHGVCKDFYETGHCRFGDACIYSHIREADL</sequence>
<dbReference type="HOGENOM" id="CLU_2089404_0_0_1"/>
<gene>
    <name evidence="1" type="ORF">GL50803_004078</name>
</gene>
<proteinExistence type="predicted"/>
<dbReference type="PROSITE" id="PS50103">
    <property type="entry name" value="ZF_C3H1"/>
    <property type="match status" value="1"/>
</dbReference>
<comment type="caution">
    <text evidence="1">The sequence shown here is derived from an EMBL/GenBank/DDBJ whole genome shotgun (WGS) entry which is preliminary data.</text>
</comment>
<dbReference type="Pfam" id="PF00642">
    <property type="entry name" value="zf-CCCH"/>
    <property type="match status" value="1"/>
</dbReference>